<dbReference type="InterPro" id="IPR019226">
    <property type="entry name" value="DUF2158"/>
</dbReference>
<evidence type="ECO:0000313" key="1">
    <source>
        <dbReference type="EMBL" id="CAH1002604.1"/>
    </source>
</evidence>
<protein>
    <recommendedName>
        <fullName evidence="3">DUF2158 domain-containing protein</fullName>
    </recommendedName>
</protein>
<dbReference type="RefSeq" id="WP_264759018.1">
    <property type="nucleotide sequence ID" value="NZ_CAKLPZ010000006.1"/>
</dbReference>
<organism evidence="1 2">
    <name type="scientific">Neolewinella maritima</name>
    <dbReference type="NCBI Taxonomy" id="1383882"/>
    <lineage>
        <taxon>Bacteria</taxon>
        <taxon>Pseudomonadati</taxon>
        <taxon>Bacteroidota</taxon>
        <taxon>Saprospiria</taxon>
        <taxon>Saprospirales</taxon>
        <taxon>Lewinellaceae</taxon>
        <taxon>Neolewinella</taxon>
    </lineage>
</organism>
<dbReference type="EMBL" id="CAKLPZ010000006">
    <property type="protein sequence ID" value="CAH1002604.1"/>
    <property type="molecule type" value="Genomic_DNA"/>
</dbReference>
<gene>
    <name evidence="1" type="ORF">LEM8419_03476</name>
</gene>
<name>A0ABM9B5D1_9BACT</name>
<proteinExistence type="predicted"/>
<comment type="caution">
    <text evidence="1">The sequence shown here is derived from an EMBL/GenBank/DDBJ whole genome shotgun (WGS) entry which is preliminary data.</text>
</comment>
<sequence length="79" mass="8709">MSQVTAKVGDVVQLKSGGPKMTIRKKIDEDYLCQWFDIENYSKVREATFPKTSVVAVTKEASGNGTSYPKAGTFRSYAP</sequence>
<reference evidence="1" key="1">
    <citation type="submission" date="2021-12" db="EMBL/GenBank/DDBJ databases">
        <authorList>
            <person name="Rodrigo-Torres L."/>
            <person name="Arahal R. D."/>
            <person name="Lucena T."/>
        </authorList>
    </citation>
    <scope>NUCLEOTIDE SEQUENCE</scope>
    <source>
        <strain evidence="1">CECT 8419</strain>
    </source>
</reference>
<dbReference type="Proteomes" id="UP000837803">
    <property type="component" value="Unassembled WGS sequence"/>
</dbReference>
<evidence type="ECO:0008006" key="3">
    <source>
        <dbReference type="Google" id="ProtNLM"/>
    </source>
</evidence>
<keyword evidence="2" id="KW-1185">Reference proteome</keyword>
<evidence type="ECO:0000313" key="2">
    <source>
        <dbReference type="Proteomes" id="UP000837803"/>
    </source>
</evidence>
<accession>A0ABM9B5D1</accession>
<dbReference type="Pfam" id="PF09926">
    <property type="entry name" value="DUF2158"/>
    <property type="match status" value="1"/>
</dbReference>